<evidence type="ECO:0000313" key="1">
    <source>
        <dbReference type="EMBL" id="MBW0585854.1"/>
    </source>
</evidence>
<reference evidence="1" key="1">
    <citation type="submission" date="2021-03" db="EMBL/GenBank/DDBJ databases">
        <title>Draft genome sequence of rust myrtle Austropuccinia psidii MF-1, a brazilian biotype.</title>
        <authorList>
            <person name="Quecine M.C."/>
            <person name="Pachon D.M.R."/>
            <person name="Bonatelli M.L."/>
            <person name="Correr F.H."/>
            <person name="Franceschini L.M."/>
            <person name="Leite T.F."/>
            <person name="Margarido G.R.A."/>
            <person name="Almeida C.A."/>
            <person name="Ferrarezi J.A."/>
            <person name="Labate C.A."/>
        </authorList>
    </citation>
    <scope>NUCLEOTIDE SEQUENCE</scope>
    <source>
        <strain evidence="1">MF-1</strain>
    </source>
</reference>
<accession>A0A9Q3KRN3</accession>
<protein>
    <submittedName>
        <fullName evidence="1">Uncharacterized protein</fullName>
    </submittedName>
</protein>
<sequence length="65" mass="7823">MQWNISLLEQELVKLRLESLWHLRWSQRYPEDKRPERPVLKYHKCGSTSNLANTCTKKTKINVVQ</sequence>
<proteinExistence type="predicted"/>
<dbReference type="Proteomes" id="UP000765509">
    <property type="component" value="Unassembled WGS sequence"/>
</dbReference>
<dbReference type="AlphaFoldDB" id="A0A9Q3KRN3"/>
<comment type="caution">
    <text evidence="1">The sequence shown here is derived from an EMBL/GenBank/DDBJ whole genome shotgun (WGS) entry which is preliminary data.</text>
</comment>
<name>A0A9Q3KRN3_9BASI</name>
<feature type="non-terminal residue" evidence="1">
    <location>
        <position position="65"/>
    </location>
</feature>
<dbReference type="EMBL" id="AVOT02122192">
    <property type="protein sequence ID" value="MBW0585854.1"/>
    <property type="molecule type" value="Genomic_DNA"/>
</dbReference>
<evidence type="ECO:0000313" key="2">
    <source>
        <dbReference type="Proteomes" id="UP000765509"/>
    </source>
</evidence>
<keyword evidence="2" id="KW-1185">Reference proteome</keyword>
<organism evidence="1 2">
    <name type="scientific">Austropuccinia psidii MF-1</name>
    <dbReference type="NCBI Taxonomy" id="1389203"/>
    <lineage>
        <taxon>Eukaryota</taxon>
        <taxon>Fungi</taxon>
        <taxon>Dikarya</taxon>
        <taxon>Basidiomycota</taxon>
        <taxon>Pucciniomycotina</taxon>
        <taxon>Pucciniomycetes</taxon>
        <taxon>Pucciniales</taxon>
        <taxon>Sphaerophragmiaceae</taxon>
        <taxon>Austropuccinia</taxon>
    </lineage>
</organism>
<gene>
    <name evidence="1" type="ORF">O181_125569</name>
</gene>